<evidence type="ECO:0000256" key="4">
    <source>
        <dbReference type="ARBA" id="ARBA00022705"/>
    </source>
</evidence>
<feature type="compositionally biased region" description="Low complexity" evidence="12">
    <location>
        <begin position="492"/>
        <end position="505"/>
    </location>
</feature>
<dbReference type="Pfam" id="PF12169">
    <property type="entry name" value="DNA_pol3_gamma3"/>
    <property type="match status" value="1"/>
</dbReference>
<comment type="catalytic activity">
    <reaction evidence="10 11">
        <text>DNA(n) + a 2'-deoxyribonucleoside 5'-triphosphate = DNA(n+1) + diphosphate</text>
        <dbReference type="Rhea" id="RHEA:22508"/>
        <dbReference type="Rhea" id="RHEA-COMP:17339"/>
        <dbReference type="Rhea" id="RHEA-COMP:17340"/>
        <dbReference type="ChEBI" id="CHEBI:33019"/>
        <dbReference type="ChEBI" id="CHEBI:61560"/>
        <dbReference type="ChEBI" id="CHEBI:173112"/>
        <dbReference type="EC" id="2.7.7.7"/>
    </reaction>
</comment>
<feature type="compositionally biased region" description="Basic and acidic residues" evidence="12">
    <location>
        <begin position="608"/>
        <end position="621"/>
    </location>
</feature>
<dbReference type="STRING" id="502025.Hoch_6870"/>
<dbReference type="FunFam" id="3.40.50.300:FF:000014">
    <property type="entry name" value="DNA polymerase III subunit gamma/tau"/>
    <property type="match status" value="1"/>
</dbReference>
<dbReference type="Pfam" id="PF13177">
    <property type="entry name" value="DNA_pol3_delta2"/>
    <property type="match status" value="1"/>
</dbReference>
<evidence type="ECO:0000256" key="8">
    <source>
        <dbReference type="ARBA" id="ARBA00022840"/>
    </source>
</evidence>
<dbReference type="PANTHER" id="PTHR11669">
    <property type="entry name" value="REPLICATION FACTOR C / DNA POLYMERASE III GAMMA-TAU SUBUNIT"/>
    <property type="match status" value="1"/>
</dbReference>
<evidence type="ECO:0000256" key="10">
    <source>
        <dbReference type="ARBA" id="ARBA00049244"/>
    </source>
</evidence>
<keyword evidence="8 11" id="KW-0067">ATP-binding</keyword>
<evidence type="ECO:0000256" key="5">
    <source>
        <dbReference type="ARBA" id="ARBA00022723"/>
    </source>
</evidence>
<evidence type="ECO:0000256" key="7">
    <source>
        <dbReference type="ARBA" id="ARBA00022833"/>
    </source>
</evidence>
<dbReference type="InterPro" id="IPR050238">
    <property type="entry name" value="DNA_Rep/Repair_Clamp_Loader"/>
</dbReference>
<dbReference type="Gene3D" id="1.20.272.10">
    <property type="match status" value="1"/>
</dbReference>
<proteinExistence type="inferred from homology"/>
<keyword evidence="2 11" id="KW-0808">Transferase</keyword>
<dbReference type="Gene3D" id="3.40.50.300">
    <property type="entry name" value="P-loop containing nucleotide triphosphate hydrolases"/>
    <property type="match status" value="1"/>
</dbReference>
<keyword evidence="15" id="KW-1185">Reference proteome</keyword>
<evidence type="ECO:0000256" key="9">
    <source>
        <dbReference type="ARBA" id="ARBA00022932"/>
    </source>
</evidence>
<evidence type="ECO:0000313" key="15">
    <source>
        <dbReference type="Proteomes" id="UP000001880"/>
    </source>
</evidence>
<evidence type="ECO:0000256" key="11">
    <source>
        <dbReference type="RuleBase" id="RU364063"/>
    </source>
</evidence>
<evidence type="ECO:0000256" key="3">
    <source>
        <dbReference type="ARBA" id="ARBA00022695"/>
    </source>
</evidence>
<dbReference type="EC" id="2.7.7.7" evidence="11"/>
<dbReference type="InterPro" id="IPR012763">
    <property type="entry name" value="DNA_pol_III_sug/sutau_N"/>
</dbReference>
<evidence type="ECO:0000256" key="1">
    <source>
        <dbReference type="ARBA" id="ARBA00006360"/>
    </source>
</evidence>
<feature type="compositionally biased region" description="Low complexity" evidence="12">
    <location>
        <begin position="399"/>
        <end position="410"/>
    </location>
</feature>
<keyword evidence="9 11" id="KW-0239">DNA-directed DNA polymerase</keyword>
<comment type="similarity">
    <text evidence="1 11">Belongs to the DnaX/STICHEL family.</text>
</comment>
<dbReference type="GO" id="GO:0046872">
    <property type="term" value="F:metal ion binding"/>
    <property type="evidence" value="ECO:0007669"/>
    <property type="project" value="UniProtKB-KW"/>
</dbReference>
<dbReference type="GO" id="GO:0005524">
    <property type="term" value="F:ATP binding"/>
    <property type="evidence" value="ECO:0007669"/>
    <property type="project" value="UniProtKB-KW"/>
</dbReference>
<dbReference type="NCBIfam" id="TIGR02397">
    <property type="entry name" value="dnaX_nterm"/>
    <property type="match status" value="1"/>
</dbReference>
<dbReference type="GO" id="GO:0003677">
    <property type="term" value="F:DNA binding"/>
    <property type="evidence" value="ECO:0007669"/>
    <property type="project" value="InterPro"/>
</dbReference>
<dbReference type="GO" id="GO:0006261">
    <property type="term" value="P:DNA-templated DNA replication"/>
    <property type="evidence" value="ECO:0007669"/>
    <property type="project" value="TreeGrafter"/>
</dbReference>
<keyword evidence="6 11" id="KW-0547">Nucleotide-binding</keyword>
<feature type="compositionally biased region" description="Low complexity" evidence="12">
    <location>
        <begin position="441"/>
        <end position="450"/>
    </location>
</feature>
<dbReference type="Pfam" id="PF22608">
    <property type="entry name" value="DNAX_ATPase_lid"/>
    <property type="match status" value="1"/>
</dbReference>
<evidence type="ECO:0000256" key="12">
    <source>
        <dbReference type="SAM" id="MobiDB-lite"/>
    </source>
</evidence>
<keyword evidence="3 11" id="KW-0548">Nucleotidyltransferase</keyword>
<dbReference type="RefSeq" id="WP_012831926.1">
    <property type="nucleotide sequence ID" value="NC_013440.1"/>
</dbReference>
<dbReference type="Proteomes" id="UP000001880">
    <property type="component" value="Chromosome"/>
</dbReference>
<evidence type="ECO:0000256" key="6">
    <source>
        <dbReference type="ARBA" id="ARBA00022741"/>
    </source>
</evidence>
<dbReference type="SUPFAM" id="SSF48019">
    <property type="entry name" value="post-AAA+ oligomerization domain-like"/>
    <property type="match status" value="1"/>
</dbReference>
<dbReference type="InterPro" id="IPR022754">
    <property type="entry name" value="DNA_pol_III_gamma-3"/>
</dbReference>
<dbReference type="GO" id="GO:0009360">
    <property type="term" value="C:DNA polymerase III complex"/>
    <property type="evidence" value="ECO:0007669"/>
    <property type="project" value="InterPro"/>
</dbReference>
<evidence type="ECO:0000313" key="14">
    <source>
        <dbReference type="EMBL" id="ACY19334.1"/>
    </source>
</evidence>
<dbReference type="eggNOG" id="COG2812">
    <property type="taxonomic scope" value="Bacteria"/>
</dbReference>
<dbReference type="CDD" id="cd18137">
    <property type="entry name" value="HLD_clamp_pol_III_gamma_tau"/>
    <property type="match status" value="1"/>
</dbReference>
<dbReference type="NCBIfam" id="NF004046">
    <property type="entry name" value="PRK05563.1"/>
    <property type="match status" value="1"/>
</dbReference>
<evidence type="ECO:0000256" key="2">
    <source>
        <dbReference type="ARBA" id="ARBA00022679"/>
    </source>
</evidence>
<sequence length="649" mass="69371">MSYVVLARKYRPNTFSEVVGQEHVTRTLANAFAKDRVHHAFLFCGPRGVGKTTAARILGKALNCERGPTAEPCGSCVACETITNGTAVDYFEMDGASNRGIDAIRELTEAVRYQPAVLRKKVYVIDEVHMLTTEAFNALLKTLEEPPPHVSFVLATTEPHKVPNTILSRCQRYDFKLVPAPKLIEHLRRIFAAEEIEVDSGAISLIVRESGGSVRDSLSLCDQVISYVGTSNIGESDVAEVLGVADRSLTRTLVSALAEGDAKSALEAVEAADARGVDEVQLARAIVRYLRDLAVMQVAPEAEGLIDGSEEEAAELREHAGRLSRERVTQMFDRMVQACNDLADTQMPRLVLDLALIDVAALEPVLPLGDLIDRLGALERRLGGGGGRGGPGGGGRGGPSRSPASAASPGGQRGNARNPGAARMSAGDLDPELVPPPPPGVAVAPQQQQPPSQPPPPSRPQQPPARAQATPPPPPAEDFDRPPPAEPPAAPPAGRASAPAAAAAPNAGESDMMAAWEQMLPALGETHRSLAGFYEHAKILSAAANRIEAGFAPEMSALAELAMEPESMAAMRSFLHGYFGRPVDLAVRVLSAAEAEKNQSPARSVFDLNRERAEEDKRQRELEARAHPIYKKVLSTFGRPAREEIRTDV</sequence>
<dbReference type="EMBL" id="CP001804">
    <property type="protein sequence ID" value="ACY19334.1"/>
    <property type="molecule type" value="Genomic_DNA"/>
</dbReference>
<comment type="subunit">
    <text evidence="11">DNA polymerase III contains a core (composed of alpha, epsilon and theta chains) that associates with a tau subunit. This core dimerizes to form the POLIII' complex. PolIII' associates with the gamma complex (composed of gamma, delta, delta', psi and chi chains) and with the beta chain to form the complete DNA polymerase III complex.</text>
</comment>
<keyword evidence="5" id="KW-0479">Metal-binding</keyword>
<dbReference type="HOGENOM" id="CLU_006229_0_7_7"/>
<evidence type="ECO:0000259" key="13">
    <source>
        <dbReference type="SMART" id="SM00382"/>
    </source>
</evidence>
<dbReference type="InterPro" id="IPR001270">
    <property type="entry name" value="ClpA/B"/>
</dbReference>
<keyword evidence="7" id="KW-0862">Zinc</keyword>
<organism evidence="14 15">
    <name type="scientific">Haliangium ochraceum (strain DSM 14365 / JCM 11303 / SMP-2)</name>
    <dbReference type="NCBI Taxonomy" id="502025"/>
    <lineage>
        <taxon>Bacteria</taxon>
        <taxon>Pseudomonadati</taxon>
        <taxon>Myxococcota</taxon>
        <taxon>Polyangia</taxon>
        <taxon>Haliangiales</taxon>
        <taxon>Kofleriaceae</taxon>
        <taxon>Haliangium</taxon>
    </lineage>
</organism>
<feature type="compositionally biased region" description="Pro residues" evidence="12">
    <location>
        <begin position="451"/>
        <end position="463"/>
    </location>
</feature>
<dbReference type="PANTHER" id="PTHR11669:SF0">
    <property type="entry name" value="PROTEIN STICHEL-LIKE 2"/>
    <property type="match status" value="1"/>
</dbReference>
<dbReference type="GO" id="GO:0003887">
    <property type="term" value="F:DNA-directed DNA polymerase activity"/>
    <property type="evidence" value="ECO:0007669"/>
    <property type="project" value="UniProtKB-KW"/>
</dbReference>
<dbReference type="SUPFAM" id="SSF52540">
    <property type="entry name" value="P-loop containing nucleoside triphosphate hydrolases"/>
    <property type="match status" value="1"/>
</dbReference>
<reference evidence="14 15" key="1">
    <citation type="journal article" date="2010" name="Stand. Genomic Sci.">
        <title>Complete genome sequence of Haliangium ochraceum type strain (SMP-2).</title>
        <authorList>
            <consortium name="US DOE Joint Genome Institute (JGI-PGF)"/>
            <person name="Ivanova N."/>
            <person name="Daum C."/>
            <person name="Lang E."/>
            <person name="Abt B."/>
            <person name="Kopitz M."/>
            <person name="Saunders E."/>
            <person name="Lapidus A."/>
            <person name="Lucas S."/>
            <person name="Glavina Del Rio T."/>
            <person name="Nolan M."/>
            <person name="Tice H."/>
            <person name="Copeland A."/>
            <person name="Cheng J.F."/>
            <person name="Chen F."/>
            <person name="Bruce D."/>
            <person name="Goodwin L."/>
            <person name="Pitluck S."/>
            <person name="Mavromatis K."/>
            <person name="Pati A."/>
            <person name="Mikhailova N."/>
            <person name="Chen A."/>
            <person name="Palaniappan K."/>
            <person name="Land M."/>
            <person name="Hauser L."/>
            <person name="Chang Y.J."/>
            <person name="Jeffries C.D."/>
            <person name="Detter J.C."/>
            <person name="Brettin T."/>
            <person name="Rohde M."/>
            <person name="Goker M."/>
            <person name="Bristow J."/>
            <person name="Markowitz V."/>
            <person name="Eisen J.A."/>
            <person name="Hugenholtz P."/>
            <person name="Kyrpides N.C."/>
            <person name="Klenk H.P."/>
        </authorList>
    </citation>
    <scope>NUCLEOTIDE SEQUENCE [LARGE SCALE GENOMIC DNA]</scope>
    <source>
        <strain evidence="15">DSM 14365 / CIP 107738 / JCM 11303 / AJ 13395 / SMP-2</strain>
    </source>
</reference>
<feature type="region of interest" description="Disordered" evidence="12">
    <location>
        <begin position="600"/>
        <end position="621"/>
    </location>
</feature>
<dbReference type="KEGG" id="hoh:Hoch_6870"/>
<feature type="region of interest" description="Disordered" evidence="12">
    <location>
        <begin position="383"/>
        <end position="506"/>
    </location>
</feature>
<dbReference type="InterPro" id="IPR027417">
    <property type="entry name" value="P-loop_NTPase"/>
</dbReference>
<accession>D0LUL1</accession>
<name>D0LUL1_HALO1</name>
<dbReference type="PRINTS" id="PR00300">
    <property type="entry name" value="CLPPROTEASEA"/>
</dbReference>
<dbReference type="AlphaFoldDB" id="D0LUL1"/>
<gene>
    <name evidence="11" type="primary">dnaX</name>
    <name evidence="14" type="ordered locus">Hoch_6870</name>
</gene>
<dbReference type="InterPro" id="IPR008921">
    <property type="entry name" value="DNA_pol3_clamp-load_cplx_C"/>
</dbReference>
<dbReference type="InterPro" id="IPR003593">
    <property type="entry name" value="AAA+_ATPase"/>
</dbReference>
<keyword evidence="4 11" id="KW-0235">DNA replication</keyword>
<dbReference type="InterPro" id="IPR045085">
    <property type="entry name" value="HLD_clamp_pol_III_gamma_tau"/>
</dbReference>
<feature type="compositionally biased region" description="Gly residues" evidence="12">
    <location>
        <begin position="383"/>
        <end position="398"/>
    </location>
</feature>
<comment type="function">
    <text evidence="11">DNA polymerase III is a complex, multichain enzyme responsible for most of the replicative synthesis in bacteria. This DNA polymerase also exhibits 3' to 5' exonuclease activity.</text>
</comment>
<dbReference type="SMART" id="SM00382">
    <property type="entry name" value="AAA"/>
    <property type="match status" value="1"/>
</dbReference>
<dbReference type="Gene3D" id="1.10.8.60">
    <property type="match status" value="1"/>
</dbReference>
<dbReference type="CDD" id="cd00009">
    <property type="entry name" value="AAA"/>
    <property type="match status" value="1"/>
</dbReference>
<protein>
    <recommendedName>
        <fullName evidence="11">DNA polymerase III subunit gamma/tau</fullName>
        <ecNumber evidence="11">2.7.7.7</ecNumber>
    </recommendedName>
</protein>
<feature type="domain" description="AAA+ ATPase" evidence="13">
    <location>
        <begin position="37"/>
        <end position="202"/>
    </location>
</feature>